<reference evidence="3" key="2">
    <citation type="journal article" date="2014" name="ISME J.">
        <title>Microbial stratification in low pH oxic and suboxic macroscopic growths along an acid mine drainage.</title>
        <authorList>
            <person name="Mendez-Garcia C."/>
            <person name="Mesa V."/>
            <person name="Sprenger R.R."/>
            <person name="Richter M."/>
            <person name="Diez M.S."/>
            <person name="Solano J."/>
            <person name="Bargiela R."/>
            <person name="Golyshina O.V."/>
            <person name="Manteca A."/>
            <person name="Ramos J.L."/>
            <person name="Gallego J.R."/>
            <person name="Llorente I."/>
            <person name="Martins Dos Santos V.A."/>
            <person name="Jensen O.N."/>
            <person name="Pelaez A.I."/>
            <person name="Sanchez J."/>
            <person name="Ferrer M."/>
        </authorList>
    </citation>
    <scope>NUCLEOTIDE SEQUENCE</scope>
</reference>
<dbReference type="InterPro" id="IPR011047">
    <property type="entry name" value="Quinoprotein_ADH-like_sf"/>
</dbReference>
<keyword evidence="3" id="KW-0449">Lipoprotein</keyword>
<dbReference type="PANTHER" id="PTHR34512:SF30">
    <property type="entry name" value="OUTER MEMBRANE PROTEIN ASSEMBLY FACTOR BAMB"/>
    <property type="match status" value="1"/>
</dbReference>
<dbReference type="AlphaFoldDB" id="T0ZQF2"/>
<dbReference type="EMBL" id="AUZX01010580">
    <property type="protein sequence ID" value="EQD46878.1"/>
    <property type="molecule type" value="Genomic_DNA"/>
</dbReference>
<dbReference type="Pfam" id="PF13360">
    <property type="entry name" value="PQQ_2"/>
    <property type="match status" value="1"/>
</dbReference>
<dbReference type="SMART" id="SM00564">
    <property type="entry name" value="PQQ"/>
    <property type="match status" value="4"/>
</dbReference>
<dbReference type="InterPro" id="IPR018391">
    <property type="entry name" value="PQQ_b-propeller_rpt"/>
</dbReference>
<name>T0ZQF2_9ZZZZ</name>
<evidence type="ECO:0000256" key="1">
    <source>
        <dbReference type="SAM" id="MobiDB-lite"/>
    </source>
</evidence>
<gene>
    <name evidence="3" type="ORF">B1A_14415</name>
</gene>
<dbReference type="InterPro" id="IPR002372">
    <property type="entry name" value="PQQ_rpt_dom"/>
</dbReference>
<evidence type="ECO:0000313" key="3">
    <source>
        <dbReference type="EMBL" id="EQD46878.1"/>
    </source>
</evidence>
<sequence>DIPSLTLRGAAVPVITHGLVVSGFPNGKVLAVDATDGSTRWLATVSNPTGRTAIARLADLDGPVAVAGKNVYAVGYHGTVDMLSLKNGHPWWTHKASSFRGVTLGQHAVYISTADGAVEALNRKNGALIWRQAALRYRAVTQPAVSSDGVIVADYQGYVSWMNKRTGAFEARRGTGGRAGLESAGGGRQRSDRDQRPRRDHRISRLAQVAANGRGA</sequence>
<dbReference type="SUPFAM" id="SSF50998">
    <property type="entry name" value="Quinoprotein alcohol dehydrogenase-like"/>
    <property type="match status" value="1"/>
</dbReference>
<comment type="caution">
    <text evidence="3">The sequence shown here is derived from an EMBL/GenBank/DDBJ whole genome shotgun (WGS) entry which is preliminary data.</text>
</comment>
<proteinExistence type="predicted"/>
<reference evidence="3" key="1">
    <citation type="submission" date="2013-08" db="EMBL/GenBank/DDBJ databases">
        <authorList>
            <person name="Mendez C."/>
            <person name="Richter M."/>
            <person name="Ferrer M."/>
            <person name="Sanchez J."/>
        </authorList>
    </citation>
    <scope>NUCLEOTIDE SEQUENCE</scope>
</reference>
<feature type="compositionally biased region" description="Gly residues" evidence="1">
    <location>
        <begin position="174"/>
        <end position="188"/>
    </location>
</feature>
<feature type="domain" description="Pyrrolo-quinoline quinone repeat" evidence="2">
    <location>
        <begin position="3"/>
        <end position="132"/>
    </location>
</feature>
<protein>
    <submittedName>
        <fullName evidence="3">Outer membrane assembly lipoprotein YfgL</fullName>
    </submittedName>
</protein>
<organism evidence="3">
    <name type="scientific">mine drainage metagenome</name>
    <dbReference type="NCBI Taxonomy" id="410659"/>
    <lineage>
        <taxon>unclassified sequences</taxon>
        <taxon>metagenomes</taxon>
        <taxon>ecological metagenomes</taxon>
    </lineage>
</organism>
<feature type="region of interest" description="Disordered" evidence="1">
    <location>
        <begin position="172"/>
        <end position="216"/>
    </location>
</feature>
<dbReference type="InterPro" id="IPR015943">
    <property type="entry name" value="WD40/YVTN_repeat-like_dom_sf"/>
</dbReference>
<evidence type="ECO:0000259" key="2">
    <source>
        <dbReference type="Pfam" id="PF13360"/>
    </source>
</evidence>
<dbReference type="Gene3D" id="2.130.10.10">
    <property type="entry name" value="YVTN repeat-like/Quinoprotein amine dehydrogenase"/>
    <property type="match status" value="1"/>
</dbReference>
<dbReference type="PANTHER" id="PTHR34512">
    <property type="entry name" value="CELL SURFACE PROTEIN"/>
    <property type="match status" value="1"/>
</dbReference>
<feature type="non-terminal residue" evidence="3">
    <location>
        <position position="1"/>
    </location>
</feature>
<accession>T0ZQF2</accession>